<dbReference type="InterPro" id="IPR007159">
    <property type="entry name" value="SpoVT-AbrB_dom"/>
</dbReference>
<feature type="domain" description="SpoVT-AbrB" evidence="1">
    <location>
        <begin position="16"/>
        <end position="61"/>
    </location>
</feature>
<evidence type="ECO:0000313" key="2">
    <source>
        <dbReference type="EMBL" id="SNZ18105.1"/>
    </source>
</evidence>
<proteinExistence type="predicted"/>
<dbReference type="GO" id="GO:0045936">
    <property type="term" value="P:negative regulation of phosphate metabolic process"/>
    <property type="evidence" value="ECO:0007669"/>
    <property type="project" value="InterPro"/>
</dbReference>
<evidence type="ECO:0000259" key="1">
    <source>
        <dbReference type="SMART" id="SM00966"/>
    </source>
</evidence>
<gene>
    <name evidence="2" type="ORF">SAMN06269185_3245</name>
</gene>
<dbReference type="InterPro" id="IPR028366">
    <property type="entry name" value="PhoU"/>
</dbReference>
<dbReference type="GO" id="GO:0003677">
    <property type="term" value="F:DNA binding"/>
    <property type="evidence" value="ECO:0007669"/>
    <property type="project" value="InterPro"/>
</dbReference>
<dbReference type="Proteomes" id="UP000219453">
    <property type="component" value="Unassembled WGS sequence"/>
</dbReference>
<dbReference type="GO" id="GO:0030643">
    <property type="term" value="P:intracellular phosphate ion homeostasis"/>
    <property type="evidence" value="ECO:0007669"/>
    <property type="project" value="InterPro"/>
</dbReference>
<dbReference type="SUPFAM" id="SSF109755">
    <property type="entry name" value="PhoU-like"/>
    <property type="match status" value="1"/>
</dbReference>
<dbReference type="Pfam" id="PF01895">
    <property type="entry name" value="PhoU"/>
    <property type="match status" value="1"/>
</dbReference>
<dbReference type="InterPro" id="IPR038078">
    <property type="entry name" value="PhoU-like_sf"/>
</dbReference>
<sequence>MTTNGTNEPIERKVQLTGGSTYTISLPKEWATDNGVETGTPLDIYAADDRIVAARKSGAEGRTVEIDAGDCTPDALGDTVLTAYVAGYDEIVLTSPIEFDAERRRAVRAAVTRLVGVEIQSQTPTRIEIRSLLDGAEVSLRQTVVQMRLTALTMHEDAVRAVVEGDADLARRVIDQDDDVDRLFGLVSRQFHRGLADFRAAVAFDVDRLDAFAYYRIARQLERIADHAEKIAGVAERRSEAPPADLGDELTDLGERAREIVRTALDEQLDDPSLSGLQDADARRDAVLDDASGIDRRLYDGDVEEAHLLATVLDSVRRTAEYGANVAEMGLQSALRTTDTEGADEDALSS</sequence>
<dbReference type="Gene3D" id="1.20.58.220">
    <property type="entry name" value="Phosphate transport system protein phou homolog 2, domain 2"/>
    <property type="match status" value="1"/>
</dbReference>
<dbReference type="SMART" id="SM00966">
    <property type="entry name" value="SpoVT_AbrB"/>
    <property type="match status" value="1"/>
</dbReference>
<dbReference type="EMBL" id="OBEJ01000008">
    <property type="protein sequence ID" value="SNZ18105.1"/>
    <property type="molecule type" value="Genomic_DNA"/>
</dbReference>
<keyword evidence="3" id="KW-1185">Reference proteome</keyword>
<reference evidence="2 3" key="1">
    <citation type="submission" date="2017-09" db="EMBL/GenBank/DDBJ databases">
        <authorList>
            <person name="Ehlers B."/>
            <person name="Leendertz F.H."/>
        </authorList>
    </citation>
    <scope>NUCLEOTIDE SEQUENCE [LARGE SCALE GENOMIC DNA]</scope>
    <source>
        <strain evidence="2 3">DSM 27208</strain>
    </source>
</reference>
<accession>A0A285P8P0</accession>
<dbReference type="PANTHER" id="PTHR42930:SF6">
    <property type="entry name" value="PHOSPHATE REGULATORY PROTEIN-LIKE PROTEIN"/>
    <property type="match status" value="1"/>
</dbReference>
<name>A0A285P8P0_NATPI</name>
<evidence type="ECO:0000313" key="3">
    <source>
        <dbReference type="Proteomes" id="UP000219453"/>
    </source>
</evidence>
<dbReference type="InterPro" id="IPR026022">
    <property type="entry name" value="PhoU_dom"/>
</dbReference>
<organism evidence="2 3">
    <name type="scientific">Natronoarchaeum philippinense</name>
    <dbReference type="NCBI Taxonomy" id="558529"/>
    <lineage>
        <taxon>Archaea</taxon>
        <taxon>Methanobacteriati</taxon>
        <taxon>Methanobacteriota</taxon>
        <taxon>Stenosarchaea group</taxon>
        <taxon>Halobacteria</taxon>
        <taxon>Halobacteriales</taxon>
        <taxon>Natronoarchaeaceae</taxon>
    </lineage>
</organism>
<dbReference type="OrthoDB" id="40991at2157"/>
<dbReference type="AlphaFoldDB" id="A0A285P8P0"/>
<protein>
    <submittedName>
        <fullName evidence="2">Phosphate uptake regulator</fullName>
    </submittedName>
</protein>
<dbReference type="Pfam" id="PF04014">
    <property type="entry name" value="MazE_antitoxin"/>
    <property type="match status" value="1"/>
</dbReference>
<dbReference type="PANTHER" id="PTHR42930">
    <property type="entry name" value="PHOSPHATE-SPECIFIC TRANSPORT SYSTEM ACCESSORY PROTEIN PHOU"/>
    <property type="match status" value="1"/>
</dbReference>
<dbReference type="RefSeq" id="WP_097010124.1">
    <property type="nucleotide sequence ID" value="NZ_OBEJ01000008.1"/>
</dbReference>